<feature type="transmembrane region" description="Helical" evidence="15">
    <location>
        <begin position="167"/>
        <end position="186"/>
    </location>
</feature>
<dbReference type="GO" id="GO:0016020">
    <property type="term" value="C:membrane"/>
    <property type="evidence" value="ECO:0007669"/>
    <property type="project" value="UniProtKB-SubCell"/>
</dbReference>
<feature type="transmembrane region" description="Helical" evidence="15">
    <location>
        <begin position="207"/>
        <end position="231"/>
    </location>
</feature>
<proteinExistence type="inferred from homology"/>
<keyword evidence="11 14" id="KW-0807">Transducer</keyword>
<dbReference type="InParanoid" id="A0A1S3FKF4"/>
<dbReference type="AlphaFoldDB" id="A0A1S3FKF4"/>
<reference evidence="17" key="1">
    <citation type="submission" date="2025-08" db="UniProtKB">
        <authorList>
            <consortium name="RefSeq"/>
        </authorList>
    </citation>
    <scope>IDENTIFICATION</scope>
    <source>
        <tissue evidence="17">Kidney</tissue>
    </source>
</reference>
<comment type="function">
    <text evidence="12">Receptor that may play a role in the perception of bitterness and is gustducin-linked. May play a role in sensing the chemical composition of the gastrointestinal content. The activity of this receptor may stimulate alpha gustducin, mediate PLC-beta-2 activation and lead to the gating of TRPM5.</text>
</comment>
<protein>
    <recommendedName>
        <fullName evidence="14">Taste receptor type 2</fullName>
    </recommendedName>
</protein>
<comment type="similarity">
    <text evidence="2 13">Belongs to the G-protein coupled receptor T2R family.</text>
</comment>
<keyword evidence="8 14" id="KW-0472">Membrane</keyword>
<evidence type="ECO:0000313" key="17">
    <source>
        <dbReference type="RefSeq" id="XP_012877021.1"/>
    </source>
</evidence>
<name>A0A1S3FKF4_DIPOR</name>
<dbReference type="InterPro" id="IPR007960">
    <property type="entry name" value="TAS2R"/>
</dbReference>
<evidence type="ECO:0000256" key="13">
    <source>
        <dbReference type="RuleBase" id="RU004423"/>
    </source>
</evidence>
<evidence type="ECO:0000256" key="8">
    <source>
        <dbReference type="ARBA" id="ARBA00023136"/>
    </source>
</evidence>
<keyword evidence="10" id="KW-0325">Glycoprotein</keyword>
<dbReference type="OrthoDB" id="8876749at2759"/>
<dbReference type="RefSeq" id="XP_012877021.1">
    <property type="nucleotide sequence ID" value="XM_013021567.1"/>
</dbReference>
<sequence length="288" mass="32446">MPVAIAEFLIGLVGNGILVVWSVGEWIRKVKGSSYNLVVLGLAGCRFLLQWMIMLDLSLLPYVQNSFWILYANILWSVISQASLWFAAFLSVIYCKKITTFQHPAYLWLKQRVFSLSLCCILGHLIITLVLLVDIKSSGLSLANKSIENFFSRWQNRSLFHLTSGSGLPLGMLLASSGMLIVSLYRHHRKMCVHTAGRRDARGQAHVTALKSLGCFLMLHLVYILASPFSFTSDYSPAELTRVLISETVMAAYPSLHSVILIWGMPKVKQTCQKTLWRITCAWRTWGT</sequence>
<dbReference type="CDD" id="cd13950">
    <property type="entry name" value="7tm_TAS2R"/>
    <property type="match status" value="1"/>
</dbReference>
<organism evidence="16 17">
    <name type="scientific">Dipodomys ordii</name>
    <name type="common">Ord's kangaroo rat</name>
    <dbReference type="NCBI Taxonomy" id="10020"/>
    <lineage>
        <taxon>Eukaryota</taxon>
        <taxon>Metazoa</taxon>
        <taxon>Chordata</taxon>
        <taxon>Craniata</taxon>
        <taxon>Vertebrata</taxon>
        <taxon>Euteleostomi</taxon>
        <taxon>Mammalia</taxon>
        <taxon>Eutheria</taxon>
        <taxon>Euarchontoglires</taxon>
        <taxon>Glires</taxon>
        <taxon>Rodentia</taxon>
        <taxon>Castorimorpha</taxon>
        <taxon>Heteromyidae</taxon>
        <taxon>Dipodomyinae</taxon>
        <taxon>Dipodomys</taxon>
    </lineage>
</organism>
<gene>
    <name evidence="17" type="primary">LOC105989475</name>
</gene>
<keyword evidence="4 14" id="KW-0716">Sensory transduction</keyword>
<evidence type="ECO:0000256" key="9">
    <source>
        <dbReference type="ARBA" id="ARBA00023170"/>
    </source>
</evidence>
<dbReference type="Gene3D" id="1.20.1070.10">
    <property type="entry name" value="Rhodopsin 7-helix transmembrane proteins"/>
    <property type="match status" value="1"/>
</dbReference>
<dbReference type="PANTHER" id="PTHR11394">
    <property type="entry name" value="TASTE RECEPTOR TYPE 2"/>
    <property type="match status" value="1"/>
</dbReference>
<dbReference type="Proteomes" id="UP000081671">
    <property type="component" value="Unplaced"/>
</dbReference>
<feature type="transmembrane region" description="Helical" evidence="15">
    <location>
        <begin position="74"/>
        <end position="93"/>
    </location>
</feature>
<dbReference type="FunFam" id="1.20.1070.10:FF:000055">
    <property type="entry name" value="Taste receptor type 2"/>
    <property type="match status" value="1"/>
</dbReference>
<evidence type="ECO:0000256" key="5">
    <source>
        <dbReference type="ARBA" id="ARBA00022692"/>
    </source>
</evidence>
<dbReference type="GeneID" id="105989475"/>
<comment type="subcellular location">
    <subcellularLocation>
        <location evidence="1 14">Membrane</location>
        <topology evidence="1 14">Multi-pass membrane protein</topology>
    </subcellularLocation>
</comment>
<dbReference type="GO" id="GO:0033038">
    <property type="term" value="F:bitter taste receptor activity"/>
    <property type="evidence" value="ECO:0007669"/>
    <property type="project" value="InterPro"/>
</dbReference>
<accession>A0A1S3FKF4</accession>
<keyword evidence="6 15" id="KW-1133">Transmembrane helix</keyword>
<evidence type="ECO:0000256" key="11">
    <source>
        <dbReference type="ARBA" id="ARBA00023224"/>
    </source>
</evidence>
<dbReference type="PANTHER" id="PTHR11394:SF8">
    <property type="entry name" value="TASTE RECEPTOR TYPE 2 MEMBER 5"/>
    <property type="match status" value="1"/>
</dbReference>
<evidence type="ECO:0000256" key="3">
    <source>
        <dbReference type="ARBA" id="ARBA00022480"/>
    </source>
</evidence>
<dbReference type="KEGG" id="dord:105989475"/>
<evidence type="ECO:0000256" key="6">
    <source>
        <dbReference type="ARBA" id="ARBA00022989"/>
    </source>
</evidence>
<dbReference type="CTD" id="54429"/>
<feature type="transmembrane region" description="Helical" evidence="15">
    <location>
        <begin position="243"/>
        <end position="264"/>
    </location>
</feature>
<dbReference type="GO" id="GO:0004930">
    <property type="term" value="F:G protein-coupled receptor activity"/>
    <property type="evidence" value="ECO:0007669"/>
    <property type="project" value="UniProtKB-KW"/>
</dbReference>
<feature type="transmembrane region" description="Helical" evidence="15">
    <location>
        <begin position="35"/>
        <end position="54"/>
    </location>
</feature>
<evidence type="ECO:0000256" key="12">
    <source>
        <dbReference type="ARBA" id="ARBA00024847"/>
    </source>
</evidence>
<keyword evidence="16" id="KW-1185">Reference proteome</keyword>
<evidence type="ECO:0000256" key="7">
    <source>
        <dbReference type="ARBA" id="ARBA00023040"/>
    </source>
</evidence>
<keyword evidence="7 14" id="KW-0297">G-protein coupled receptor</keyword>
<dbReference type="SUPFAM" id="SSF81321">
    <property type="entry name" value="Family A G protein-coupled receptor-like"/>
    <property type="match status" value="1"/>
</dbReference>
<evidence type="ECO:0000256" key="10">
    <source>
        <dbReference type="ARBA" id="ARBA00023180"/>
    </source>
</evidence>
<evidence type="ECO:0000256" key="15">
    <source>
        <dbReference type="SAM" id="Phobius"/>
    </source>
</evidence>
<keyword evidence="3 14" id="KW-0919">Taste</keyword>
<evidence type="ECO:0000256" key="1">
    <source>
        <dbReference type="ARBA" id="ARBA00004141"/>
    </source>
</evidence>
<evidence type="ECO:0000256" key="2">
    <source>
        <dbReference type="ARBA" id="ARBA00007376"/>
    </source>
</evidence>
<evidence type="ECO:0000313" key="16">
    <source>
        <dbReference type="Proteomes" id="UP000081671"/>
    </source>
</evidence>
<feature type="transmembrane region" description="Helical" evidence="15">
    <location>
        <begin position="113"/>
        <end position="133"/>
    </location>
</feature>
<dbReference type="Pfam" id="PF05296">
    <property type="entry name" value="TAS2R"/>
    <property type="match status" value="1"/>
</dbReference>
<keyword evidence="9 14" id="KW-0675">Receptor</keyword>
<evidence type="ECO:0000256" key="4">
    <source>
        <dbReference type="ARBA" id="ARBA00022606"/>
    </source>
</evidence>
<evidence type="ECO:0000256" key="14">
    <source>
        <dbReference type="RuleBase" id="RU004424"/>
    </source>
</evidence>
<feature type="transmembrane region" description="Helical" evidence="15">
    <location>
        <begin position="6"/>
        <end position="23"/>
    </location>
</feature>
<keyword evidence="5 14" id="KW-0812">Transmembrane</keyword>